<protein>
    <submittedName>
        <fullName evidence="1">Uncharacterized protein</fullName>
    </submittedName>
</protein>
<evidence type="ECO:0000313" key="1">
    <source>
        <dbReference type="EMBL" id="KAK4005233.1"/>
    </source>
</evidence>
<keyword evidence="2" id="KW-1185">Reference proteome</keyword>
<organism evidence="1 2">
    <name type="scientific">Daphnia magna</name>
    <dbReference type="NCBI Taxonomy" id="35525"/>
    <lineage>
        <taxon>Eukaryota</taxon>
        <taxon>Metazoa</taxon>
        <taxon>Ecdysozoa</taxon>
        <taxon>Arthropoda</taxon>
        <taxon>Crustacea</taxon>
        <taxon>Branchiopoda</taxon>
        <taxon>Diplostraca</taxon>
        <taxon>Cladocera</taxon>
        <taxon>Anomopoda</taxon>
        <taxon>Daphniidae</taxon>
        <taxon>Daphnia</taxon>
    </lineage>
</organism>
<name>A0ABQ9YX58_9CRUS</name>
<accession>A0ABQ9YX58</accession>
<comment type="caution">
    <text evidence="1">The sequence shown here is derived from an EMBL/GenBank/DDBJ whole genome shotgun (WGS) entry which is preliminary data.</text>
</comment>
<reference evidence="1 2" key="1">
    <citation type="journal article" date="2023" name="Nucleic Acids Res.">
        <title>The hologenome of Daphnia magna reveals possible DNA methylation and microbiome-mediated evolution of the host genome.</title>
        <authorList>
            <person name="Chaturvedi A."/>
            <person name="Li X."/>
            <person name="Dhandapani V."/>
            <person name="Marshall H."/>
            <person name="Kissane S."/>
            <person name="Cuenca-Cambronero M."/>
            <person name="Asole G."/>
            <person name="Calvet F."/>
            <person name="Ruiz-Romero M."/>
            <person name="Marangio P."/>
            <person name="Guigo R."/>
            <person name="Rago D."/>
            <person name="Mirbahai L."/>
            <person name="Eastwood N."/>
            <person name="Colbourne J.K."/>
            <person name="Zhou J."/>
            <person name="Mallon E."/>
            <person name="Orsini L."/>
        </authorList>
    </citation>
    <scope>NUCLEOTIDE SEQUENCE [LARGE SCALE GENOMIC DNA]</scope>
    <source>
        <strain evidence="1">LRV0_1</strain>
    </source>
</reference>
<proteinExistence type="predicted"/>
<sequence>MSLRRMNTNTPAREALFGWNTFSQQKVFWSRSVNVEVQRLKCATAHPCERSIDYHESSSDSVLDQVITWTWSGYIGLNFSSVG</sequence>
<dbReference type="EMBL" id="JAOYFB010000001">
    <property type="protein sequence ID" value="KAK4005233.1"/>
    <property type="molecule type" value="Genomic_DNA"/>
</dbReference>
<evidence type="ECO:0000313" key="2">
    <source>
        <dbReference type="Proteomes" id="UP001234178"/>
    </source>
</evidence>
<gene>
    <name evidence="1" type="ORF">OUZ56_006948</name>
</gene>
<dbReference type="Proteomes" id="UP001234178">
    <property type="component" value="Unassembled WGS sequence"/>
</dbReference>